<feature type="compositionally biased region" description="Low complexity" evidence="5">
    <location>
        <begin position="51"/>
        <end position="60"/>
    </location>
</feature>
<evidence type="ECO:0000256" key="1">
    <source>
        <dbReference type="ARBA" id="ARBA00010541"/>
    </source>
</evidence>
<dbReference type="AlphaFoldDB" id="A0A9X2PWP9"/>
<dbReference type="SMART" id="SM00228">
    <property type="entry name" value="PDZ"/>
    <property type="match status" value="2"/>
</dbReference>
<feature type="transmembrane region" description="Helical" evidence="6">
    <location>
        <begin position="12"/>
        <end position="32"/>
    </location>
</feature>
<evidence type="ECO:0000256" key="6">
    <source>
        <dbReference type="SAM" id="Phobius"/>
    </source>
</evidence>
<keyword evidence="6" id="KW-0812">Transmembrane</keyword>
<comment type="similarity">
    <text evidence="1">Belongs to the peptidase S1C family.</text>
</comment>
<dbReference type="GO" id="GO:0004252">
    <property type="term" value="F:serine-type endopeptidase activity"/>
    <property type="evidence" value="ECO:0007669"/>
    <property type="project" value="InterPro"/>
</dbReference>
<keyword evidence="6" id="KW-1133">Transmembrane helix</keyword>
<evidence type="ECO:0000256" key="2">
    <source>
        <dbReference type="ARBA" id="ARBA00022670"/>
    </source>
</evidence>
<evidence type="ECO:0000259" key="7">
    <source>
        <dbReference type="PROSITE" id="PS50106"/>
    </source>
</evidence>
<dbReference type="PANTHER" id="PTHR22939:SF129">
    <property type="entry name" value="SERINE PROTEASE HTRA2, MITOCHONDRIAL"/>
    <property type="match status" value="1"/>
</dbReference>
<evidence type="ECO:0000313" key="8">
    <source>
        <dbReference type="EMBL" id="MCS3676194.1"/>
    </source>
</evidence>
<feature type="region of interest" description="Disordered" evidence="5">
    <location>
        <begin position="398"/>
        <end position="418"/>
    </location>
</feature>
<gene>
    <name evidence="8" type="ORF">GGP71_000090</name>
</gene>
<comment type="caution">
    <text evidence="8">The sequence shown here is derived from an EMBL/GenBank/DDBJ whole genome shotgun (WGS) entry which is preliminary data.</text>
</comment>
<evidence type="ECO:0000256" key="4">
    <source>
        <dbReference type="ARBA" id="ARBA00022825"/>
    </source>
</evidence>
<dbReference type="PANTHER" id="PTHR22939">
    <property type="entry name" value="SERINE PROTEASE FAMILY S1C HTRA-RELATED"/>
    <property type="match status" value="1"/>
</dbReference>
<dbReference type="PROSITE" id="PS50106">
    <property type="entry name" value="PDZ"/>
    <property type="match status" value="1"/>
</dbReference>
<feature type="domain" description="PDZ" evidence="7">
    <location>
        <begin position="283"/>
        <end position="374"/>
    </location>
</feature>
<evidence type="ECO:0000313" key="9">
    <source>
        <dbReference type="Proteomes" id="UP001155027"/>
    </source>
</evidence>
<name>A0A9X2PWP9_9BACT</name>
<proteinExistence type="inferred from homology"/>
<dbReference type="GO" id="GO:0042597">
    <property type="term" value="C:periplasmic space"/>
    <property type="evidence" value="ECO:0007669"/>
    <property type="project" value="TreeGrafter"/>
</dbReference>
<dbReference type="Gene3D" id="2.40.10.120">
    <property type="match status" value="1"/>
</dbReference>
<keyword evidence="6" id="KW-0472">Membrane</keyword>
<protein>
    <submittedName>
        <fullName evidence="8">Do/DeqQ family serine protease</fullName>
    </submittedName>
</protein>
<keyword evidence="2 8" id="KW-0645">Protease</keyword>
<dbReference type="Proteomes" id="UP001155027">
    <property type="component" value="Unassembled WGS sequence"/>
</dbReference>
<reference evidence="8" key="1">
    <citation type="submission" date="2022-08" db="EMBL/GenBank/DDBJ databases">
        <title>Genomic Encyclopedia of Type Strains, Phase V (KMG-V): Genome sequencing to study the core and pangenomes of soil and plant-associated prokaryotes.</title>
        <authorList>
            <person name="Whitman W."/>
        </authorList>
    </citation>
    <scope>NUCLEOTIDE SEQUENCE</scope>
    <source>
        <strain evidence="8">0</strain>
    </source>
</reference>
<dbReference type="SUPFAM" id="SSF50494">
    <property type="entry name" value="Trypsin-like serine proteases"/>
    <property type="match status" value="1"/>
</dbReference>
<evidence type="ECO:0000256" key="5">
    <source>
        <dbReference type="SAM" id="MobiDB-lite"/>
    </source>
</evidence>
<dbReference type="FunFam" id="2.40.10.10:FF:000001">
    <property type="entry name" value="Periplasmic serine protease DegS"/>
    <property type="match status" value="1"/>
</dbReference>
<evidence type="ECO:0000256" key="3">
    <source>
        <dbReference type="ARBA" id="ARBA00022801"/>
    </source>
</evidence>
<dbReference type="InterPro" id="IPR001478">
    <property type="entry name" value="PDZ"/>
</dbReference>
<dbReference type="SUPFAM" id="SSF50156">
    <property type="entry name" value="PDZ domain-like"/>
    <property type="match status" value="2"/>
</dbReference>
<dbReference type="InterPro" id="IPR001940">
    <property type="entry name" value="Peptidase_S1C"/>
</dbReference>
<keyword evidence="4" id="KW-0720">Serine protease</keyword>
<feature type="compositionally biased region" description="Polar residues" evidence="5">
    <location>
        <begin position="398"/>
        <end position="407"/>
    </location>
</feature>
<dbReference type="InterPro" id="IPR036034">
    <property type="entry name" value="PDZ_sf"/>
</dbReference>
<dbReference type="PRINTS" id="PR00834">
    <property type="entry name" value="PROTEASES2C"/>
</dbReference>
<accession>A0A9X2PWP9</accession>
<dbReference type="Pfam" id="PF13365">
    <property type="entry name" value="Trypsin_2"/>
    <property type="match status" value="1"/>
</dbReference>
<organism evidence="8 9">
    <name type="scientific">Salinibacter ruber</name>
    <dbReference type="NCBI Taxonomy" id="146919"/>
    <lineage>
        <taxon>Bacteria</taxon>
        <taxon>Pseudomonadati</taxon>
        <taxon>Rhodothermota</taxon>
        <taxon>Rhodothermia</taxon>
        <taxon>Rhodothermales</taxon>
        <taxon>Salinibacteraceae</taxon>
        <taxon>Salinibacter</taxon>
    </lineage>
</organism>
<dbReference type="Gene3D" id="2.30.42.10">
    <property type="match status" value="2"/>
</dbReference>
<dbReference type="RefSeq" id="WP_259079064.1">
    <property type="nucleotide sequence ID" value="NZ_JANUAU010000001.1"/>
</dbReference>
<feature type="region of interest" description="Disordered" evidence="5">
    <location>
        <begin position="50"/>
        <end position="71"/>
    </location>
</feature>
<dbReference type="EMBL" id="JANUAU010000001">
    <property type="protein sequence ID" value="MCS3676194.1"/>
    <property type="molecule type" value="Genomic_DNA"/>
</dbReference>
<sequence length="514" mass="54079">MASSSGRPARLLAGIGLVLVGLLAGVLVMLLAEEESDTAQVARIVERAGTAEEAGTTRTASVPRDWQTDGPPPAALNRLFRDVAEDVTEGVVSIRVASSAEGDGENPLGQPAQNLGSGVVISPEGYIVTNSHVVEGAERIQVRLTDKRQFEARVVGTDASTDLAVIKVDGEDFSVVPFGNSDQVQVGDWVVAVGNPLQLTSTVTAGIVSALGRQLRIIEDQFRIENFIQTDAAINPGNSGGALVNLKGELVGINTAIASRSRRTEGYGFAIPSALVERVVTDLIAYGEVRRGYLGVSILPVDADRAEEIGLRDIRGVYLEEVQSGSAADRAGLEGGDVVISIMGEPVNAPNDLQSLIARQRPGDTVAVEVWRDGTARTFGVELMGEDTPVYQEWLSDLQSGGASNSDPPEYQPPDDGGADAAVTEVDGWDVGLRPLTDTEASVFNADAGAYVAYVESGGRAAAAGLPRNVVMTRLDDTRIESPADVVQHLSAASGPVLVEVQRRDGTPAFYEIE</sequence>
<dbReference type="Pfam" id="PF13180">
    <property type="entry name" value="PDZ_2"/>
    <property type="match status" value="1"/>
</dbReference>
<dbReference type="GO" id="GO:0006515">
    <property type="term" value="P:protein quality control for misfolded or incompletely synthesized proteins"/>
    <property type="evidence" value="ECO:0007669"/>
    <property type="project" value="TreeGrafter"/>
</dbReference>
<dbReference type="InterPro" id="IPR009003">
    <property type="entry name" value="Peptidase_S1_PA"/>
</dbReference>
<keyword evidence="3" id="KW-0378">Hydrolase</keyword>